<keyword evidence="5 7" id="KW-0472">Membrane</keyword>
<dbReference type="InterPro" id="IPR001626">
    <property type="entry name" value="ABC_TroCD"/>
</dbReference>
<dbReference type="Pfam" id="PF00950">
    <property type="entry name" value="ABC-3"/>
    <property type="match status" value="1"/>
</dbReference>
<feature type="transmembrane region" description="Helical" evidence="7">
    <location>
        <begin position="22"/>
        <end position="41"/>
    </location>
</feature>
<keyword evidence="3 6" id="KW-0812">Transmembrane</keyword>
<organism evidence="8 9">
    <name type="scientific">Paludibacterium paludis</name>
    <dbReference type="NCBI Taxonomy" id="1225769"/>
    <lineage>
        <taxon>Bacteria</taxon>
        <taxon>Pseudomonadati</taxon>
        <taxon>Pseudomonadota</taxon>
        <taxon>Betaproteobacteria</taxon>
        <taxon>Neisseriales</taxon>
        <taxon>Chromobacteriaceae</taxon>
        <taxon>Paludibacterium</taxon>
    </lineage>
</organism>
<sequence>MSLAVYELAVAPFVEFGFMRRALVGCLALALSSGPIGLFLVMRRMSLMGDAMSHAVLPGAAAGFMVAGLSLPAMSLGGFAAGVTVAVLAGLATRYTGLKEDASFAAFYLLSLALGVLMVSRSGSNVDLMHLLFGSVLAVDNAALVLVAGVCSVTLLTLALIYRPLLLESLDPVFLQAVGGRGGLWHTLFLFLVVLNLVAGFQALGTLMAVGLMMLPAITARLWSSSVGGMLAVAVGVAFACGAGGLLLSYHLELPSGPSIILLAGLAYLLSLIIAPVGGALPRYLRARHLEL</sequence>
<keyword evidence="6" id="KW-0813">Transport</keyword>
<dbReference type="PANTHER" id="PTHR30477:SF13">
    <property type="entry name" value="IRON TRANSPORT SYSTEM MEMBRANE PROTEIN HI_0360-RELATED"/>
    <property type="match status" value="1"/>
</dbReference>
<dbReference type="InterPro" id="IPR037294">
    <property type="entry name" value="ABC_BtuC-like"/>
</dbReference>
<dbReference type="EMBL" id="BMYX01000013">
    <property type="protein sequence ID" value="GGY19308.1"/>
    <property type="molecule type" value="Genomic_DNA"/>
</dbReference>
<keyword evidence="9" id="KW-1185">Reference proteome</keyword>
<feature type="transmembrane region" description="Helical" evidence="7">
    <location>
        <begin position="102"/>
        <end position="119"/>
    </location>
</feature>
<dbReference type="GO" id="GO:0043190">
    <property type="term" value="C:ATP-binding cassette (ABC) transporter complex"/>
    <property type="evidence" value="ECO:0007669"/>
    <property type="project" value="InterPro"/>
</dbReference>
<gene>
    <name evidence="8" type="ORF">GCM10011289_23550</name>
</gene>
<evidence type="ECO:0000313" key="9">
    <source>
        <dbReference type="Proteomes" id="UP000645257"/>
    </source>
</evidence>
<protein>
    <submittedName>
        <fullName evidence="8">Membrane protein</fullName>
    </submittedName>
</protein>
<dbReference type="GO" id="GO:0010043">
    <property type="term" value="P:response to zinc ion"/>
    <property type="evidence" value="ECO:0007669"/>
    <property type="project" value="TreeGrafter"/>
</dbReference>
<reference evidence="8" key="2">
    <citation type="submission" date="2020-09" db="EMBL/GenBank/DDBJ databases">
        <authorList>
            <person name="Sun Q."/>
            <person name="Kim S."/>
        </authorList>
    </citation>
    <scope>NUCLEOTIDE SEQUENCE</scope>
    <source>
        <strain evidence="8">KCTC 32182</strain>
    </source>
</reference>
<evidence type="ECO:0000256" key="7">
    <source>
        <dbReference type="SAM" id="Phobius"/>
    </source>
</evidence>
<feature type="transmembrane region" description="Helical" evidence="7">
    <location>
        <begin position="182"/>
        <end position="215"/>
    </location>
</feature>
<dbReference type="SUPFAM" id="SSF81345">
    <property type="entry name" value="ABC transporter involved in vitamin B12 uptake, BtuC"/>
    <property type="match status" value="1"/>
</dbReference>
<dbReference type="GO" id="GO:0055085">
    <property type="term" value="P:transmembrane transport"/>
    <property type="evidence" value="ECO:0007669"/>
    <property type="project" value="InterPro"/>
</dbReference>
<dbReference type="PANTHER" id="PTHR30477">
    <property type="entry name" value="ABC-TRANSPORTER METAL-BINDING PROTEIN"/>
    <property type="match status" value="1"/>
</dbReference>
<dbReference type="Proteomes" id="UP000645257">
    <property type="component" value="Unassembled WGS sequence"/>
</dbReference>
<feature type="transmembrane region" description="Helical" evidence="7">
    <location>
        <begin position="260"/>
        <end position="281"/>
    </location>
</feature>
<evidence type="ECO:0000256" key="3">
    <source>
        <dbReference type="ARBA" id="ARBA00022692"/>
    </source>
</evidence>
<keyword evidence="4 7" id="KW-1133">Transmembrane helix</keyword>
<proteinExistence type="inferred from homology"/>
<evidence type="ECO:0000256" key="2">
    <source>
        <dbReference type="ARBA" id="ARBA00008034"/>
    </source>
</evidence>
<comment type="caution">
    <text evidence="8">The sequence shown here is derived from an EMBL/GenBank/DDBJ whole genome shotgun (WGS) entry which is preliminary data.</text>
</comment>
<evidence type="ECO:0000256" key="4">
    <source>
        <dbReference type="ARBA" id="ARBA00022989"/>
    </source>
</evidence>
<evidence type="ECO:0000256" key="5">
    <source>
        <dbReference type="ARBA" id="ARBA00023136"/>
    </source>
</evidence>
<feature type="transmembrane region" description="Helical" evidence="7">
    <location>
        <begin position="131"/>
        <end position="162"/>
    </location>
</feature>
<accession>A0A918P5D1</accession>
<dbReference type="AlphaFoldDB" id="A0A918P5D1"/>
<reference evidence="8" key="1">
    <citation type="journal article" date="2014" name="Int. J. Syst. Evol. Microbiol.">
        <title>Complete genome sequence of Corynebacterium casei LMG S-19264T (=DSM 44701T), isolated from a smear-ripened cheese.</title>
        <authorList>
            <consortium name="US DOE Joint Genome Institute (JGI-PGF)"/>
            <person name="Walter F."/>
            <person name="Albersmeier A."/>
            <person name="Kalinowski J."/>
            <person name="Ruckert C."/>
        </authorList>
    </citation>
    <scope>NUCLEOTIDE SEQUENCE</scope>
    <source>
        <strain evidence="8">KCTC 32182</strain>
    </source>
</reference>
<evidence type="ECO:0000313" key="8">
    <source>
        <dbReference type="EMBL" id="GGY19308.1"/>
    </source>
</evidence>
<feature type="transmembrane region" description="Helical" evidence="7">
    <location>
        <begin position="227"/>
        <end position="248"/>
    </location>
</feature>
<name>A0A918P5D1_9NEIS</name>
<dbReference type="Gene3D" id="1.10.3470.10">
    <property type="entry name" value="ABC transporter involved in vitamin B12 uptake, BtuC"/>
    <property type="match status" value="1"/>
</dbReference>
<comment type="similarity">
    <text evidence="2 6">Belongs to the ABC-3 integral membrane protein family.</text>
</comment>
<evidence type="ECO:0000256" key="1">
    <source>
        <dbReference type="ARBA" id="ARBA00004141"/>
    </source>
</evidence>
<comment type="subcellular location">
    <subcellularLocation>
        <location evidence="6">Cell membrane</location>
        <topology evidence="6">Multi-pass membrane protein</topology>
    </subcellularLocation>
    <subcellularLocation>
        <location evidence="1">Membrane</location>
        <topology evidence="1">Multi-pass membrane protein</topology>
    </subcellularLocation>
</comment>
<feature type="transmembrane region" description="Helical" evidence="7">
    <location>
        <begin position="62"/>
        <end position="90"/>
    </location>
</feature>
<evidence type="ECO:0000256" key="6">
    <source>
        <dbReference type="RuleBase" id="RU003943"/>
    </source>
</evidence>